<dbReference type="Proteomes" id="UP000553632">
    <property type="component" value="Unassembled WGS sequence"/>
</dbReference>
<feature type="region of interest" description="Disordered" evidence="1">
    <location>
        <begin position="63"/>
        <end position="105"/>
    </location>
</feature>
<organism evidence="3 4">
    <name type="scientific">Perkinsus olseni</name>
    <name type="common">Perkinsus atlanticus</name>
    <dbReference type="NCBI Taxonomy" id="32597"/>
    <lineage>
        <taxon>Eukaryota</taxon>
        <taxon>Sar</taxon>
        <taxon>Alveolata</taxon>
        <taxon>Perkinsozoa</taxon>
        <taxon>Perkinsea</taxon>
        <taxon>Perkinsida</taxon>
        <taxon>Perkinsidae</taxon>
        <taxon>Perkinsus</taxon>
    </lineage>
</organism>
<dbReference type="Gene3D" id="3.60.10.10">
    <property type="entry name" value="Endonuclease/exonuclease/phosphatase"/>
    <property type="match status" value="1"/>
</dbReference>
<dbReference type="OMA" id="YTNWNNN"/>
<reference evidence="3 4" key="1">
    <citation type="submission" date="2020-04" db="EMBL/GenBank/DDBJ databases">
        <title>Perkinsus olseni comparative genomics.</title>
        <authorList>
            <person name="Bogema D.R."/>
        </authorList>
    </citation>
    <scope>NUCLEOTIDE SEQUENCE [LARGE SCALE GENOMIC DNA]</scope>
    <source>
        <strain evidence="3 4">ATCC PRA-207</strain>
    </source>
</reference>
<dbReference type="PANTHER" id="PTHR12121">
    <property type="entry name" value="CARBON CATABOLITE REPRESSOR PROTEIN 4"/>
    <property type="match status" value="1"/>
</dbReference>
<feature type="domain" description="Endonuclease/exonuclease/phosphatase" evidence="2">
    <location>
        <begin position="288"/>
        <end position="606"/>
    </location>
</feature>
<feature type="compositionally biased region" description="Polar residues" evidence="1">
    <location>
        <begin position="93"/>
        <end position="105"/>
    </location>
</feature>
<protein>
    <recommendedName>
        <fullName evidence="2">Endonuclease/exonuclease/phosphatase domain-containing protein</fullName>
    </recommendedName>
</protein>
<dbReference type="InterPro" id="IPR036691">
    <property type="entry name" value="Endo/exonu/phosph_ase_sf"/>
</dbReference>
<dbReference type="Pfam" id="PF03372">
    <property type="entry name" value="Exo_endo_phos"/>
    <property type="match status" value="1"/>
</dbReference>
<gene>
    <name evidence="3" type="ORF">FOZ63_032126</name>
</gene>
<keyword evidence="4" id="KW-1185">Reference proteome</keyword>
<dbReference type="EMBL" id="JABANO010001722">
    <property type="protein sequence ID" value="KAF4758201.1"/>
    <property type="molecule type" value="Genomic_DNA"/>
</dbReference>
<accession>A0A7J6UMI5</accession>
<evidence type="ECO:0000259" key="2">
    <source>
        <dbReference type="Pfam" id="PF03372"/>
    </source>
</evidence>
<comment type="caution">
    <text evidence="3">The sequence shown here is derived from an EMBL/GenBank/DDBJ whole genome shotgun (WGS) entry which is preliminary data.</text>
</comment>
<dbReference type="SUPFAM" id="SSF56219">
    <property type="entry name" value="DNase I-like"/>
    <property type="match status" value="1"/>
</dbReference>
<dbReference type="PANTHER" id="PTHR12121:SF36">
    <property type="entry name" value="ENDONUCLEASE_EXONUCLEASE_PHOSPHATASE DOMAIN-CONTAINING PROTEIN"/>
    <property type="match status" value="1"/>
</dbReference>
<evidence type="ECO:0000313" key="3">
    <source>
        <dbReference type="EMBL" id="KAF4758201.1"/>
    </source>
</evidence>
<dbReference type="InterPro" id="IPR050410">
    <property type="entry name" value="CCR4/nocturin_mRNA_transcr"/>
</dbReference>
<dbReference type="AlphaFoldDB" id="A0A7J6UMI5"/>
<name>A0A7J6UMI5_PEROL</name>
<evidence type="ECO:0000256" key="1">
    <source>
        <dbReference type="SAM" id="MobiDB-lite"/>
    </source>
</evidence>
<dbReference type="GO" id="GO:0000175">
    <property type="term" value="F:3'-5'-RNA exonuclease activity"/>
    <property type="evidence" value="ECO:0007669"/>
    <property type="project" value="TreeGrafter"/>
</dbReference>
<feature type="region of interest" description="Disordered" evidence="1">
    <location>
        <begin position="212"/>
        <end position="232"/>
    </location>
</feature>
<evidence type="ECO:0000313" key="4">
    <source>
        <dbReference type="Proteomes" id="UP000553632"/>
    </source>
</evidence>
<proteinExistence type="predicted"/>
<sequence>MNATTAADAKTPSPMVISEDGKDVVILMRVNGKRLTFNRSASDTMDQVLRRMQLSVEKAYGIGNKRKGKKRKGPPPADEQEQQHGNKVRIQWSDGNGNELASTDSSVNMSTLAELSRSTKAITVNEHVYSVFLNPPLVTSVALKYFVFAEYPILPLVECSNTTPEELVYEYRTNESDDLVHSGRVFTPADDLVGKKLRVTAYHRDCRSLPQAESDLSRPVRPSPSKGTFRDRRLPKPLAATAANRIRVASFNVLAQRYVRTPLATKVMYRNVKACREVLEWEYRCPLLMRELMDVKADIFAFQEAEPRFVETVREVMPEYTVRFVEKNGNKGEGCAIAFTHDRFEMLDETVLDLASDGVKSQLTSEQVAELQRKWGDVDMFPDVFDNLGTAGQVLVLRDRHDTDKVFVVGNTHLFFHRNATHVRLLQAHLLAMAVKHELDRFQGANVFICGDFNSFPDSAVVEYLSSGMVPGNHKDWYYGPQFKWDSQDCADIDEAVDESAYHEALVDEPEWGEGDELFGLGGEVKRMQPEKVDMDLGIELHHGIQGLRHTDLPQYTNAVCNFKAVLDYIFYTPRLTPVWSLPGLTDDDIEACNGGLPHKCYGSDHVMIATEFEISP</sequence>
<dbReference type="InterPro" id="IPR005135">
    <property type="entry name" value="Endo/exonuclease/phosphatase"/>
</dbReference>
<feature type="compositionally biased region" description="Basic residues" evidence="1">
    <location>
        <begin position="64"/>
        <end position="73"/>
    </location>
</feature>